<organism evidence="1 2">
    <name type="scientific">Rhodocollybia butyracea</name>
    <dbReference type="NCBI Taxonomy" id="206335"/>
    <lineage>
        <taxon>Eukaryota</taxon>
        <taxon>Fungi</taxon>
        <taxon>Dikarya</taxon>
        <taxon>Basidiomycota</taxon>
        <taxon>Agaricomycotina</taxon>
        <taxon>Agaricomycetes</taxon>
        <taxon>Agaricomycetidae</taxon>
        <taxon>Agaricales</taxon>
        <taxon>Marasmiineae</taxon>
        <taxon>Omphalotaceae</taxon>
        <taxon>Rhodocollybia</taxon>
    </lineage>
</organism>
<dbReference type="GO" id="GO:0000772">
    <property type="term" value="F:mating pheromone activity"/>
    <property type="evidence" value="ECO:0007669"/>
    <property type="project" value="InterPro"/>
</dbReference>
<accession>A0A9P5P6U7</accession>
<dbReference type="InterPro" id="IPR012597">
    <property type="entry name" value="Pheromone"/>
</dbReference>
<name>A0A9P5P6U7_9AGAR</name>
<dbReference type="Proteomes" id="UP000772434">
    <property type="component" value="Unassembled WGS sequence"/>
</dbReference>
<dbReference type="EMBL" id="JADNRY010000447">
    <property type="protein sequence ID" value="KAF9052581.1"/>
    <property type="molecule type" value="Genomic_DNA"/>
</dbReference>
<dbReference type="Pfam" id="PF08015">
    <property type="entry name" value="Pheromone"/>
    <property type="match status" value="1"/>
</dbReference>
<dbReference type="AlphaFoldDB" id="A0A9P5P6U7"/>
<dbReference type="GO" id="GO:0016020">
    <property type="term" value="C:membrane"/>
    <property type="evidence" value="ECO:0007669"/>
    <property type="project" value="InterPro"/>
</dbReference>
<comment type="caution">
    <text evidence="1">The sequence shown here is derived from an EMBL/GenBank/DDBJ whole genome shotgun (WGS) entry which is preliminary data.</text>
</comment>
<proteinExistence type="predicted"/>
<reference evidence="1" key="1">
    <citation type="submission" date="2020-11" db="EMBL/GenBank/DDBJ databases">
        <authorList>
            <consortium name="DOE Joint Genome Institute"/>
            <person name="Ahrendt S."/>
            <person name="Riley R."/>
            <person name="Andreopoulos W."/>
            <person name="Labutti K."/>
            <person name="Pangilinan J."/>
            <person name="Ruiz-Duenas F.J."/>
            <person name="Barrasa J.M."/>
            <person name="Sanchez-Garcia M."/>
            <person name="Camarero S."/>
            <person name="Miyauchi S."/>
            <person name="Serrano A."/>
            <person name="Linde D."/>
            <person name="Babiker R."/>
            <person name="Drula E."/>
            <person name="Ayuso-Fernandez I."/>
            <person name="Pacheco R."/>
            <person name="Padilla G."/>
            <person name="Ferreira P."/>
            <person name="Barriuso J."/>
            <person name="Kellner H."/>
            <person name="Castanera R."/>
            <person name="Alfaro M."/>
            <person name="Ramirez L."/>
            <person name="Pisabarro A.G."/>
            <person name="Kuo A."/>
            <person name="Tritt A."/>
            <person name="Lipzen A."/>
            <person name="He G."/>
            <person name="Yan M."/>
            <person name="Ng V."/>
            <person name="Cullen D."/>
            <person name="Martin F."/>
            <person name="Rosso M.-N."/>
            <person name="Henrissat B."/>
            <person name="Hibbett D."/>
            <person name="Martinez A.T."/>
            <person name="Grigoriev I.V."/>
        </authorList>
    </citation>
    <scope>NUCLEOTIDE SEQUENCE</scope>
    <source>
        <strain evidence="1">AH 40177</strain>
    </source>
</reference>
<gene>
    <name evidence="1" type="ORF">BDP27DRAFT_1345237</name>
</gene>
<sequence length="59" mass="5957">MDPDSFTSLDILLASSPSANLFLEGTLLTVSGSEPSVSELPVDAEAPSSGDAIAFCVIA</sequence>
<evidence type="ECO:0000313" key="2">
    <source>
        <dbReference type="Proteomes" id="UP000772434"/>
    </source>
</evidence>
<keyword evidence="2" id="KW-1185">Reference proteome</keyword>
<protein>
    <submittedName>
        <fullName evidence="1">Pheromone-like protein</fullName>
    </submittedName>
</protein>
<evidence type="ECO:0000313" key="1">
    <source>
        <dbReference type="EMBL" id="KAF9052581.1"/>
    </source>
</evidence>